<feature type="transmembrane region" description="Helical" evidence="1">
    <location>
        <begin position="48"/>
        <end position="67"/>
    </location>
</feature>
<dbReference type="PANTHER" id="PTHR33802:SF1">
    <property type="entry name" value="XK-RELATED PROTEIN"/>
    <property type="match status" value="1"/>
</dbReference>
<feature type="transmembrane region" description="Helical" evidence="1">
    <location>
        <begin position="9"/>
        <end position="28"/>
    </location>
</feature>
<feature type="transmembrane region" description="Helical" evidence="1">
    <location>
        <begin position="88"/>
        <end position="108"/>
    </location>
</feature>
<dbReference type="EMBL" id="CP003362">
    <property type="protein sequence ID" value="AGB49296.1"/>
    <property type="molecule type" value="Genomic_DNA"/>
</dbReference>
<protein>
    <recommendedName>
        <fullName evidence="4">Lantibiotic ABC transporter permease</fullName>
    </recommendedName>
</protein>
<feature type="transmembrane region" description="Helical" evidence="1">
    <location>
        <begin position="238"/>
        <end position="258"/>
    </location>
</feature>
<dbReference type="Gene3D" id="1.20.1260.100">
    <property type="entry name" value="TspO/MBR protein"/>
    <property type="match status" value="1"/>
</dbReference>
<dbReference type="PANTHER" id="PTHR33802">
    <property type="entry name" value="SI:CH211-161H7.5-RELATED"/>
    <property type="match status" value="1"/>
</dbReference>
<dbReference type="InterPro" id="IPR038330">
    <property type="entry name" value="TspO/MBR-related_sf"/>
</dbReference>
<dbReference type="OrthoDB" id="125714at2157"/>
<dbReference type="STRING" id="867904.Metho_1060"/>
<accession>L0KW09</accession>
<dbReference type="AlphaFoldDB" id="L0KW09"/>
<feature type="transmembrane region" description="Helical" evidence="1">
    <location>
        <begin position="114"/>
        <end position="132"/>
    </location>
</feature>
<dbReference type="RefSeq" id="WP_015324462.1">
    <property type="nucleotide sequence ID" value="NC_019977.1"/>
</dbReference>
<name>L0KW09_METHD</name>
<keyword evidence="1" id="KW-0812">Transmembrane</keyword>
<keyword evidence="1" id="KW-1133">Transmembrane helix</keyword>
<dbReference type="KEGG" id="mhz:Metho_1060"/>
<organism evidence="2 3">
    <name type="scientific">Methanomethylovorans hollandica (strain DSM 15978 / NBRC 107637 / DMS1)</name>
    <dbReference type="NCBI Taxonomy" id="867904"/>
    <lineage>
        <taxon>Archaea</taxon>
        <taxon>Methanobacteriati</taxon>
        <taxon>Methanobacteriota</taxon>
        <taxon>Stenosarchaea group</taxon>
        <taxon>Methanomicrobia</taxon>
        <taxon>Methanosarcinales</taxon>
        <taxon>Methanosarcinaceae</taxon>
        <taxon>Methanomethylovorans</taxon>
    </lineage>
</organism>
<evidence type="ECO:0000313" key="2">
    <source>
        <dbReference type="EMBL" id="AGB49296.1"/>
    </source>
</evidence>
<feature type="transmembrane region" description="Helical" evidence="1">
    <location>
        <begin position="185"/>
        <end position="204"/>
    </location>
</feature>
<evidence type="ECO:0008006" key="4">
    <source>
        <dbReference type="Google" id="ProtNLM"/>
    </source>
</evidence>
<dbReference type="Proteomes" id="UP000010866">
    <property type="component" value="Chromosome"/>
</dbReference>
<keyword evidence="1" id="KW-0472">Membrane</keyword>
<feature type="transmembrane region" description="Helical" evidence="1">
    <location>
        <begin position="153"/>
        <end position="173"/>
    </location>
</feature>
<proteinExistence type="predicted"/>
<dbReference type="GeneID" id="14406869"/>
<reference evidence="3" key="1">
    <citation type="submission" date="2012-02" db="EMBL/GenBank/DDBJ databases">
        <title>Complete sequence of chromosome of Methanomethylovorans hollandica DSM 15978.</title>
        <authorList>
            <person name="Lucas S."/>
            <person name="Copeland A."/>
            <person name="Lapidus A."/>
            <person name="Glavina del Rio T."/>
            <person name="Dalin E."/>
            <person name="Tice H."/>
            <person name="Bruce D."/>
            <person name="Goodwin L."/>
            <person name="Pitluck S."/>
            <person name="Peters L."/>
            <person name="Mikhailova N."/>
            <person name="Held B."/>
            <person name="Kyrpides N."/>
            <person name="Mavromatis K."/>
            <person name="Ivanova N."/>
            <person name="Brettin T."/>
            <person name="Detter J.C."/>
            <person name="Han C."/>
            <person name="Larimer F."/>
            <person name="Land M."/>
            <person name="Hauser L."/>
            <person name="Markowitz V."/>
            <person name="Cheng J.-F."/>
            <person name="Hugenholtz P."/>
            <person name="Woyke T."/>
            <person name="Wu D."/>
            <person name="Spring S."/>
            <person name="Schroeder M."/>
            <person name="Brambilla E."/>
            <person name="Klenk H.-P."/>
            <person name="Eisen J.A."/>
        </authorList>
    </citation>
    <scope>NUCLEOTIDE SEQUENCE [LARGE SCALE GENOMIC DNA]</scope>
    <source>
        <strain evidence="3">DSM 15978 / NBRC 107637 / DMS1</strain>
    </source>
</reference>
<feature type="transmembrane region" description="Helical" evidence="1">
    <location>
        <begin position="209"/>
        <end position="226"/>
    </location>
</feature>
<evidence type="ECO:0000313" key="3">
    <source>
        <dbReference type="Proteomes" id="UP000010866"/>
    </source>
</evidence>
<evidence type="ECO:0000256" key="1">
    <source>
        <dbReference type="SAM" id="Phobius"/>
    </source>
</evidence>
<dbReference type="HOGENOM" id="CLU_067293_1_0_2"/>
<sequence length="267" mass="29541" precursor="true">MERKERETILKIITAITFLVMVAVNGLANTLPINGVNTGQISDSYPNLFAPAGLTFAIWGLIYLLLAGYTLYQLGIFRDDTSATRTELLSRIGVLFSVSSIANTAWVFAWHYHIIPLSMLLMIVILVCLILINQTMKNQGFSQREYFFIRLPFSVYFGWITVATIANATILLVSIGWKGFGLAEATWAVIMIIAGLIIAVATMLKNRDIAYGLVIVWAYAGILLKHTSSEGFAGQYPAVITTTMVSIFLLLLAEAYILRSARKRMAA</sequence>
<gene>
    <name evidence="2" type="ordered locus">Metho_1060</name>
</gene>
<keyword evidence="3" id="KW-1185">Reference proteome</keyword>